<evidence type="ECO:0000256" key="3">
    <source>
        <dbReference type="ARBA" id="ARBA00022685"/>
    </source>
</evidence>
<proteinExistence type="inferred from homology"/>
<dbReference type="Gene3D" id="1.10.100.10">
    <property type="entry name" value="Insulin-like"/>
    <property type="match status" value="1"/>
</dbReference>
<evidence type="ECO:0000259" key="8">
    <source>
        <dbReference type="SMART" id="SM00078"/>
    </source>
</evidence>
<dbReference type="InterPro" id="IPR022352">
    <property type="entry name" value="Ins/IGF/rlx"/>
</dbReference>
<reference evidence="9" key="1">
    <citation type="submission" date="2022-03" db="EMBL/GenBank/DDBJ databases">
        <authorList>
            <person name="Lindestad O."/>
        </authorList>
    </citation>
    <scope>NUCLEOTIDE SEQUENCE</scope>
</reference>
<dbReference type="InterPro" id="IPR022353">
    <property type="entry name" value="Insulin_CS"/>
</dbReference>
<evidence type="ECO:0000313" key="9">
    <source>
        <dbReference type="EMBL" id="CAH2267652.1"/>
    </source>
</evidence>
<organism evidence="9 10">
    <name type="scientific">Pararge aegeria aegeria</name>
    <dbReference type="NCBI Taxonomy" id="348720"/>
    <lineage>
        <taxon>Eukaryota</taxon>
        <taxon>Metazoa</taxon>
        <taxon>Ecdysozoa</taxon>
        <taxon>Arthropoda</taxon>
        <taxon>Hexapoda</taxon>
        <taxon>Insecta</taxon>
        <taxon>Pterygota</taxon>
        <taxon>Neoptera</taxon>
        <taxon>Endopterygota</taxon>
        <taxon>Lepidoptera</taxon>
        <taxon>Glossata</taxon>
        <taxon>Ditrysia</taxon>
        <taxon>Papilionoidea</taxon>
        <taxon>Nymphalidae</taxon>
        <taxon>Satyrinae</taxon>
        <taxon>Satyrini</taxon>
        <taxon>Parargina</taxon>
        <taxon>Pararge</taxon>
    </lineage>
</organism>
<evidence type="ECO:0000256" key="1">
    <source>
        <dbReference type="ARBA" id="ARBA00009034"/>
    </source>
</evidence>
<dbReference type="InterPro" id="IPR016179">
    <property type="entry name" value="Insulin-like"/>
</dbReference>
<evidence type="ECO:0000256" key="2">
    <source>
        <dbReference type="ARBA" id="ARBA00011207"/>
    </source>
</evidence>
<dbReference type="SUPFAM" id="SSF56994">
    <property type="entry name" value="Insulin-like"/>
    <property type="match status" value="1"/>
</dbReference>
<dbReference type="Pfam" id="PF00049">
    <property type="entry name" value="Insulin"/>
    <property type="match status" value="1"/>
</dbReference>
<dbReference type="GO" id="GO:0005179">
    <property type="term" value="F:hormone activity"/>
    <property type="evidence" value="ECO:0007669"/>
    <property type="project" value="InterPro"/>
</dbReference>
<dbReference type="CDD" id="cd04366">
    <property type="entry name" value="IlGF_insulin_bombyxin_like"/>
    <property type="match status" value="1"/>
</dbReference>
<dbReference type="PANTHER" id="PTHR13647">
    <property type="entry name" value="INSULIN-LIKE PEPTIDE 2-RELATED"/>
    <property type="match status" value="1"/>
</dbReference>
<evidence type="ECO:0000313" key="10">
    <source>
        <dbReference type="Proteomes" id="UP000838756"/>
    </source>
</evidence>
<keyword evidence="10" id="KW-1185">Reference proteome</keyword>
<keyword evidence="5" id="KW-1015">Disulfide bond</keyword>
<dbReference type="PROSITE" id="PS00262">
    <property type="entry name" value="INSULIN"/>
    <property type="match status" value="1"/>
</dbReference>
<dbReference type="PANTHER" id="PTHR13647:SF4">
    <property type="entry name" value="INSULIN-LIKE PEPTIDE 1-RELATED"/>
    <property type="match status" value="1"/>
</dbReference>
<evidence type="ECO:0000256" key="7">
    <source>
        <dbReference type="SAM" id="SignalP"/>
    </source>
</evidence>
<feature type="chain" id="PRO_5035865099" evidence="7">
    <location>
        <begin position="22"/>
        <end position="97"/>
    </location>
</feature>
<feature type="signal peptide" evidence="7">
    <location>
        <begin position="1"/>
        <end position="21"/>
    </location>
</feature>
<protein>
    <submittedName>
        <fullName evidence="9">Jg24940 protein</fullName>
    </submittedName>
</protein>
<comment type="caution">
    <text evidence="9">The sequence shown here is derived from an EMBL/GenBank/DDBJ whole genome shotgun (WGS) entry which is preliminary data.</text>
</comment>
<sequence>MKTQTVYILLACLGLASVVTSQTNTYCGRRLATTLDYLCEGHLIKRSEPQLNSLQPVWPLMDAQKALEMRFRGKRQVVAECCDKPCTIDELMTYCGI</sequence>
<dbReference type="OrthoDB" id="10019596at2759"/>
<accession>A0A8S4SK38</accession>
<dbReference type="PRINTS" id="PR00276">
    <property type="entry name" value="INSULINFAMLY"/>
</dbReference>
<keyword evidence="3" id="KW-0165">Cleavage on pair of basic residues</keyword>
<dbReference type="SMART" id="SM00078">
    <property type="entry name" value="IlGF"/>
    <property type="match status" value="1"/>
</dbReference>
<dbReference type="Proteomes" id="UP000838756">
    <property type="component" value="Unassembled WGS sequence"/>
</dbReference>
<dbReference type="AlphaFoldDB" id="A0A8S4SK38"/>
<name>A0A8S4SK38_9NEOP</name>
<evidence type="ECO:0000256" key="5">
    <source>
        <dbReference type="ARBA" id="ARBA00023157"/>
    </source>
</evidence>
<keyword evidence="4 7" id="KW-0732">Signal</keyword>
<comment type="subunit">
    <text evidence="2">Heterodimer of a B chain and an A chain linked by two disulfide bonds.</text>
</comment>
<feature type="domain" description="Insulin-like" evidence="8">
    <location>
        <begin position="24"/>
        <end position="95"/>
    </location>
</feature>
<dbReference type="InterPro" id="IPR036438">
    <property type="entry name" value="Insulin-like_sf"/>
</dbReference>
<keyword evidence="6" id="KW-0964">Secreted</keyword>
<comment type="similarity">
    <text evidence="1 6">Belongs to the insulin family.</text>
</comment>
<evidence type="ECO:0000256" key="4">
    <source>
        <dbReference type="ARBA" id="ARBA00022729"/>
    </source>
</evidence>
<comment type="subcellular location">
    <subcellularLocation>
        <location evidence="6">Secreted</location>
    </subcellularLocation>
</comment>
<gene>
    <name evidence="9" type="primary">jg24940</name>
    <name evidence="9" type="ORF">PAEG_LOCUS26152</name>
</gene>
<evidence type="ECO:0000256" key="6">
    <source>
        <dbReference type="RuleBase" id="RU000406"/>
    </source>
</evidence>
<dbReference type="EMBL" id="CAKXAJ010026374">
    <property type="protein sequence ID" value="CAH2267652.1"/>
    <property type="molecule type" value="Genomic_DNA"/>
</dbReference>
<dbReference type="GO" id="GO:0005576">
    <property type="term" value="C:extracellular region"/>
    <property type="evidence" value="ECO:0007669"/>
    <property type="project" value="UniProtKB-SubCell"/>
</dbReference>